<organism evidence="2">
    <name type="scientific">Opuntia streptacantha</name>
    <name type="common">Prickly pear cactus</name>
    <name type="synonym">Opuntia cardona</name>
    <dbReference type="NCBI Taxonomy" id="393608"/>
    <lineage>
        <taxon>Eukaryota</taxon>
        <taxon>Viridiplantae</taxon>
        <taxon>Streptophyta</taxon>
        <taxon>Embryophyta</taxon>
        <taxon>Tracheophyta</taxon>
        <taxon>Spermatophyta</taxon>
        <taxon>Magnoliopsida</taxon>
        <taxon>eudicotyledons</taxon>
        <taxon>Gunneridae</taxon>
        <taxon>Pentapetalae</taxon>
        <taxon>Caryophyllales</taxon>
        <taxon>Cactineae</taxon>
        <taxon>Cactaceae</taxon>
        <taxon>Opuntioideae</taxon>
        <taxon>Opuntia</taxon>
    </lineage>
</organism>
<keyword evidence="1" id="KW-0812">Transmembrane</keyword>
<evidence type="ECO:0000313" key="2">
    <source>
        <dbReference type="EMBL" id="MBA4619555.1"/>
    </source>
</evidence>
<proteinExistence type="predicted"/>
<keyword evidence="1" id="KW-0472">Membrane</keyword>
<keyword evidence="1" id="KW-1133">Transmembrane helix</keyword>
<dbReference type="AlphaFoldDB" id="A0A7C8YJA0"/>
<evidence type="ECO:0000256" key="1">
    <source>
        <dbReference type="SAM" id="Phobius"/>
    </source>
</evidence>
<dbReference type="EMBL" id="GISG01025985">
    <property type="protein sequence ID" value="MBA4619555.1"/>
    <property type="molecule type" value="Transcribed_RNA"/>
</dbReference>
<reference evidence="2" key="1">
    <citation type="journal article" date="2013" name="J. Plant Res.">
        <title>Effect of fungi and light on seed germination of three Opuntia species from semiarid lands of central Mexico.</title>
        <authorList>
            <person name="Delgado-Sanchez P."/>
            <person name="Jimenez-Bremont J.F."/>
            <person name="Guerrero-Gonzalez Mde L."/>
            <person name="Flores J."/>
        </authorList>
    </citation>
    <scope>NUCLEOTIDE SEQUENCE</scope>
    <source>
        <tissue evidence="2">Cladode</tissue>
    </source>
</reference>
<name>A0A7C8YJA0_OPUST</name>
<feature type="transmembrane region" description="Helical" evidence="1">
    <location>
        <begin position="86"/>
        <end position="105"/>
    </location>
</feature>
<sequence length="110" mass="12418">MIDFFRSLFSCLSISIPKLSCLITSLFSSSFSASMSRVYVVWASISSLIFINSNFPSLSFLAISVFSSSFFFTCSFKFMFSDIRLSISFFSFSASFFPCLIRFLCPSFSC</sequence>
<accession>A0A7C8YJA0</accession>
<feature type="transmembrane region" description="Helical" evidence="1">
    <location>
        <begin position="58"/>
        <end position="80"/>
    </location>
</feature>
<reference evidence="2" key="2">
    <citation type="submission" date="2020-07" db="EMBL/GenBank/DDBJ databases">
        <authorList>
            <person name="Vera ALvarez R."/>
            <person name="Arias-Moreno D.M."/>
            <person name="Jimenez-Jacinto V."/>
            <person name="Jimenez-Bremont J.F."/>
            <person name="Swaminathan K."/>
            <person name="Moose S.P."/>
            <person name="Guerrero-Gonzalez M.L."/>
            <person name="Marino-Ramirez L."/>
            <person name="Landsman D."/>
            <person name="Rodriguez-Kessler M."/>
            <person name="Delgado-Sanchez P."/>
        </authorList>
    </citation>
    <scope>NUCLEOTIDE SEQUENCE</scope>
    <source>
        <tissue evidence="2">Cladode</tissue>
    </source>
</reference>
<protein>
    <submittedName>
        <fullName evidence="2">Uncharacterized protein</fullName>
    </submittedName>
</protein>